<comment type="caution">
    <text evidence="7">The sequence shown here is derived from an EMBL/GenBank/DDBJ whole genome shotgun (WGS) entry which is preliminary data.</text>
</comment>
<dbReference type="NCBIfam" id="TIGR00632">
    <property type="entry name" value="vsr"/>
    <property type="match status" value="1"/>
</dbReference>
<sequence>MQSVGQKDTGPELAVRRALHRLGYRFRLHAKKLPGRPDIVFPSRHKVVFIHGCFWHGHNCSKGKLPKSRNEYWIPKIEANKARDERTINALREAGWESLVVWQCQVADLDSAVASIRHFLGPPGTAPEAAEKFAE</sequence>
<organism evidence="7 8">
    <name type="scientific">Shinella sedimenti</name>
    <dbReference type="NCBI Taxonomy" id="2919913"/>
    <lineage>
        <taxon>Bacteria</taxon>
        <taxon>Pseudomonadati</taxon>
        <taxon>Pseudomonadota</taxon>
        <taxon>Alphaproteobacteria</taxon>
        <taxon>Hyphomicrobiales</taxon>
        <taxon>Rhizobiaceae</taxon>
        <taxon>Shinella</taxon>
    </lineage>
</organism>
<dbReference type="InterPro" id="IPR004603">
    <property type="entry name" value="DNA_mismatch_endonuc_vsr"/>
</dbReference>
<evidence type="ECO:0000313" key="8">
    <source>
        <dbReference type="Proteomes" id="UP001201844"/>
    </source>
</evidence>
<reference evidence="7 8" key="1">
    <citation type="submission" date="2022-02" db="EMBL/GenBank/DDBJ databases">
        <title>Shinella B3.7 sp. nov., isolated from Sediment (Zhairuo Island).</title>
        <authorList>
            <person name="Chen G."/>
        </authorList>
    </citation>
    <scope>NUCLEOTIDE SEQUENCE [LARGE SCALE GENOMIC DNA]</scope>
    <source>
        <strain evidence="7 8">B3.7</strain>
    </source>
</reference>
<comment type="similarity">
    <text evidence="6">Belongs to the vsr family.</text>
</comment>
<evidence type="ECO:0000256" key="4">
    <source>
        <dbReference type="ARBA" id="ARBA00022801"/>
    </source>
</evidence>
<dbReference type="PIRSF" id="PIRSF018267">
    <property type="entry name" value="VSR_endonuc"/>
    <property type="match status" value="1"/>
</dbReference>
<keyword evidence="2 6" id="KW-0255">Endonuclease</keyword>
<protein>
    <recommendedName>
        <fullName evidence="6">Very short patch repair endonuclease</fullName>
        <ecNumber evidence="6">3.1.-.-</ecNumber>
    </recommendedName>
</protein>
<keyword evidence="5 6" id="KW-0234">DNA repair</keyword>
<keyword evidence="4 6" id="KW-0378">Hydrolase</keyword>
<dbReference type="SUPFAM" id="SSF52980">
    <property type="entry name" value="Restriction endonuclease-like"/>
    <property type="match status" value="1"/>
</dbReference>
<accession>A0ABT0CU26</accession>
<dbReference type="Gene3D" id="3.40.960.10">
    <property type="entry name" value="VSR Endonuclease"/>
    <property type="match status" value="1"/>
</dbReference>
<dbReference type="EC" id="3.1.-.-" evidence="6"/>
<evidence type="ECO:0000313" key="7">
    <source>
        <dbReference type="EMBL" id="MCJ8151854.1"/>
    </source>
</evidence>
<evidence type="ECO:0000256" key="5">
    <source>
        <dbReference type="ARBA" id="ARBA00023204"/>
    </source>
</evidence>
<evidence type="ECO:0000256" key="1">
    <source>
        <dbReference type="ARBA" id="ARBA00022722"/>
    </source>
</evidence>
<dbReference type="InterPro" id="IPR011335">
    <property type="entry name" value="Restrct_endonuc-II-like"/>
</dbReference>
<dbReference type="GO" id="GO:0004519">
    <property type="term" value="F:endonuclease activity"/>
    <property type="evidence" value="ECO:0007669"/>
    <property type="project" value="UniProtKB-KW"/>
</dbReference>
<dbReference type="Proteomes" id="UP001201844">
    <property type="component" value="Unassembled WGS sequence"/>
</dbReference>
<gene>
    <name evidence="7" type="ORF">MKI86_22210</name>
</gene>
<comment type="function">
    <text evidence="6">May nick specific sequences that contain T:G mispairs resulting from m5C-deamination.</text>
</comment>
<dbReference type="CDD" id="cd00221">
    <property type="entry name" value="Vsr"/>
    <property type="match status" value="1"/>
</dbReference>
<proteinExistence type="inferred from homology"/>
<evidence type="ECO:0000256" key="3">
    <source>
        <dbReference type="ARBA" id="ARBA00022763"/>
    </source>
</evidence>
<keyword evidence="3 6" id="KW-0227">DNA damage</keyword>
<evidence type="ECO:0000256" key="6">
    <source>
        <dbReference type="PIRNR" id="PIRNR018267"/>
    </source>
</evidence>
<evidence type="ECO:0000256" key="2">
    <source>
        <dbReference type="ARBA" id="ARBA00022759"/>
    </source>
</evidence>
<dbReference type="EMBL" id="JAKVIN010000012">
    <property type="protein sequence ID" value="MCJ8151854.1"/>
    <property type="molecule type" value="Genomic_DNA"/>
</dbReference>
<name>A0ABT0CU26_9HYPH</name>
<keyword evidence="1 6" id="KW-0540">Nuclease</keyword>
<keyword evidence="8" id="KW-1185">Reference proteome</keyword>
<dbReference type="Pfam" id="PF03852">
    <property type="entry name" value="Vsr"/>
    <property type="match status" value="1"/>
</dbReference>